<dbReference type="STRING" id="335543.Sfum_3407"/>
<evidence type="ECO:0000259" key="1">
    <source>
        <dbReference type="Pfam" id="PF02579"/>
    </source>
</evidence>
<dbReference type="Pfam" id="PF02579">
    <property type="entry name" value="Nitro_FeMo-Co"/>
    <property type="match status" value="1"/>
</dbReference>
<proteinExistence type="predicted"/>
<dbReference type="Proteomes" id="UP000001784">
    <property type="component" value="Chromosome"/>
</dbReference>
<protein>
    <submittedName>
        <fullName evidence="2">Dinitrogenase iron-molybdenum cofactor biosynthesis</fullName>
    </submittedName>
</protein>
<sequence>MKSTVVAIPSTHPGGLESALGAHFGHCDLYTLVEVADGKVVKVKTLPNVPHQQGGCMAPVNHLARHGVQVLIAGGMGMRPLMGFTQVGISVLYGADALTVGDAVKAYLNGSLPQFTNDFTCGGGGGR</sequence>
<gene>
    <name evidence="2" type="ordered locus">Sfum_3407</name>
</gene>
<organism evidence="2 3">
    <name type="scientific">Syntrophobacter fumaroxidans (strain DSM 10017 / MPOB)</name>
    <dbReference type="NCBI Taxonomy" id="335543"/>
    <lineage>
        <taxon>Bacteria</taxon>
        <taxon>Pseudomonadati</taxon>
        <taxon>Thermodesulfobacteriota</taxon>
        <taxon>Syntrophobacteria</taxon>
        <taxon>Syntrophobacterales</taxon>
        <taxon>Syntrophobacteraceae</taxon>
        <taxon>Syntrophobacter</taxon>
    </lineage>
</organism>
<dbReference type="InterPro" id="IPR036105">
    <property type="entry name" value="DiNase_FeMo-co_biosyn_sf"/>
</dbReference>
<dbReference type="EMBL" id="CP000478">
    <property type="protein sequence ID" value="ABK19080.1"/>
    <property type="molecule type" value="Genomic_DNA"/>
</dbReference>
<dbReference type="PANTHER" id="PTHR42983:SF1">
    <property type="entry name" value="IRON-MOLYBDENUM PROTEIN"/>
    <property type="match status" value="1"/>
</dbReference>
<dbReference type="SUPFAM" id="SSF53146">
    <property type="entry name" value="Nitrogenase accessory factor-like"/>
    <property type="match status" value="1"/>
</dbReference>
<evidence type="ECO:0000313" key="2">
    <source>
        <dbReference type="EMBL" id="ABK19080.1"/>
    </source>
</evidence>
<dbReference type="AlphaFoldDB" id="A0LNS8"/>
<dbReference type="eggNOG" id="COG1433">
    <property type="taxonomic scope" value="Bacteria"/>
</dbReference>
<dbReference type="Gene3D" id="3.30.420.130">
    <property type="entry name" value="Dinitrogenase iron-molybdenum cofactor biosynthesis domain"/>
    <property type="match status" value="1"/>
</dbReference>
<reference evidence="2 3" key="1">
    <citation type="submission" date="2006-10" db="EMBL/GenBank/DDBJ databases">
        <title>Complete sequence of Syntrophobacter fumaroxidans MPOB.</title>
        <authorList>
            <consortium name="US DOE Joint Genome Institute"/>
            <person name="Copeland A."/>
            <person name="Lucas S."/>
            <person name="Lapidus A."/>
            <person name="Barry K."/>
            <person name="Detter J.C."/>
            <person name="Glavina del Rio T."/>
            <person name="Hammon N."/>
            <person name="Israni S."/>
            <person name="Pitluck S."/>
            <person name="Goltsman E.G."/>
            <person name="Martinez M."/>
            <person name="Schmutz J."/>
            <person name="Larimer F."/>
            <person name="Land M."/>
            <person name="Hauser L."/>
            <person name="Kyrpides N."/>
            <person name="Kim E."/>
            <person name="Boone D.R."/>
            <person name="Brockman F."/>
            <person name="Culley D."/>
            <person name="Ferry J."/>
            <person name="Gunsalus R."/>
            <person name="McInerney M.J."/>
            <person name="Morrison M."/>
            <person name="Plugge C."/>
            <person name="Rohlin L."/>
            <person name="Scholten J."/>
            <person name="Sieber J."/>
            <person name="Stams A.J.M."/>
            <person name="Worm P."/>
            <person name="Henstra A.M."/>
            <person name="Richardson P."/>
        </authorList>
    </citation>
    <scope>NUCLEOTIDE SEQUENCE [LARGE SCALE GENOMIC DNA]</scope>
    <source>
        <strain evidence="3">DSM 10017 / MPOB</strain>
    </source>
</reference>
<dbReference type="InParanoid" id="A0LNS8"/>
<keyword evidence="3" id="KW-1185">Reference proteome</keyword>
<evidence type="ECO:0000313" key="3">
    <source>
        <dbReference type="Proteomes" id="UP000001784"/>
    </source>
</evidence>
<dbReference type="PANTHER" id="PTHR42983">
    <property type="entry name" value="DINITROGENASE IRON-MOLYBDENUM COFACTOR PROTEIN-RELATED"/>
    <property type="match status" value="1"/>
</dbReference>
<dbReference type="InterPro" id="IPR003731">
    <property type="entry name" value="Di-Nase_FeMo-co_biosynth"/>
</dbReference>
<dbReference type="HOGENOM" id="CLU_104194_2_1_7"/>
<accession>A0LNS8</accession>
<feature type="domain" description="Dinitrogenase iron-molybdenum cofactor biosynthesis" evidence="1">
    <location>
        <begin position="17"/>
        <end position="108"/>
    </location>
</feature>
<dbReference type="KEGG" id="sfu:Sfum_3407"/>
<dbReference type="RefSeq" id="WP_011700205.1">
    <property type="nucleotide sequence ID" value="NC_008554.1"/>
</dbReference>
<dbReference type="OrthoDB" id="280278at2"/>
<name>A0LNS8_SYNFM</name>